<dbReference type="EMBL" id="JADLQX010000059">
    <property type="protein sequence ID" value="MBF6302803.1"/>
    <property type="molecule type" value="Genomic_DNA"/>
</dbReference>
<name>A0ABS0D6Q4_9NOCA</name>
<protein>
    <submittedName>
        <fullName evidence="1">Uncharacterized protein</fullName>
    </submittedName>
</protein>
<sequence>MKIDLPPQLYGGNPAGFLDYLGLRVDRRPSGSTPDWEVSAKPVDLVEAKTLQSWHAQPEHLPIR</sequence>
<organism evidence="1 2">
    <name type="scientific">Nocardia amamiensis</name>
    <dbReference type="NCBI Taxonomy" id="404578"/>
    <lineage>
        <taxon>Bacteria</taxon>
        <taxon>Bacillati</taxon>
        <taxon>Actinomycetota</taxon>
        <taxon>Actinomycetes</taxon>
        <taxon>Mycobacteriales</taxon>
        <taxon>Nocardiaceae</taxon>
        <taxon>Nocardia</taxon>
    </lineage>
</organism>
<dbReference type="RefSeq" id="WP_195133985.1">
    <property type="nucleotide sequence ID" value="NZ_JADLQX010000059.1"/>
</dbReference>
<evidence type="ECO:0000313" key="1">
    <source>
        <dbReference type="EMBL" id="MBF6302803.1"/>
    </source>
</evidence>
<proteinExistence type="predicted"/>
<evidence type="ECO:0000313" key="2">
    <source>
        <dbReference type="Proteomes" id="UP000702209"/>
    </source>
</evidence>
<reference evidence="1 2" key="1">
    <citation type="submission" date="2020-10" db="EMBL/GenBank/DDBJ databases">
        <title>Identification of Nocardia species via Next-generation sequencing and recognition of intraspecies genetic diversity.</title>
        <authorList>
            <person name="Li P."/>
            <person name="Li P."/>
            <person name="Lu B."/>
        </authorList>
    </citation>
    <scope>NUCLEOTIDE SEQUENCE [LARGE SCALE GENOMIC DNA]</scope>
    <source>
        <strain evidence="1 2">BJ06-0157</strain>
    </source>
</reference>
<comment type="caution">
    <text evidence="1">The sequence shown here is derived from an EMBL/GenBank/DDBJ whole genome shotgun (WGS) entry which is preliminary data.</text>
</comment>
<keyword evidence="2" id="KW-1185">Reference proteome</keyword>
<gene>
    <name evidence="1" type="ORF">IU459_35510</name>
</gene>
<dbReference type="Proteomes" id="UP000702209">
    <property type="component" value="Unassembled WGS sequence"/>
</dbReference>
<accession>A0ABS0D6Q4</accession>